<sequence length="96" mass="11155">MTKEGWHFFSLASTGFSILNLIAVETLFTSENLTGLRYDLCRQNLQGLAHRGTKGCNEKRDHPKRPTAALLFKKRQFDLAQKQCLKLFCRYLFKIM</sequence>
<keyword evidence="1" id="KW-0812">Transmembrane</keyword>
<evidence type="ECO:0008006" key="4">
    <source>
        <dbReference type="Google" id="ProtNLM"/>
    </source>
</evidence>
<dbReference type="EMBL" id="SSHJ02000006">
    <property type="protein sequence ID" value="MFN0256068.1"/>
    <property type="molecule type" value="Genomic_DNA"/>
</dbReference>
<feature type="transmembrane region" description="Helical" evidence="1">
    <location>
        <begin position="6"/>
        <end position="28"/>
    </location>
</feature>
<evidence type="ECO:0000313" key="3">
    <source>
        <dbReference type="Proteomes" id="UP001517247"/>
    </source>
</evidence>
<comment type="caution">
    <text evidence="2">The sequence shown here is derived from an EMBL/GenBank/DDBJ whole genome shotgun (WGS) entry which is preliminary data.</text>
</comment>
<protein>
    <recommendedName>
        <fullName evidence="4">Secreted protein</fullName>
    </recommendedName>
</protein>
<gene>
    <name evidence="2" type="ORF">E6A44_010825</name>
</gene>
<evidence type="ECO:0000313" key="2">
    <source>
        <dbReference type="EMBL" id="MFN0256068.1"/>
    </source>
</evidence>
<organism evidence="2 3">
    <name type="scientific">Pedobacter ureilyticus</name>
    <dbReference type="NCBI Taxonomy" id="1393051"/>
    <lineage>
        <taxon>Bacteria</taxon>
        <taxon>Pseudomonadati</taxon>
        <taxon>Bacteroidota</taxon>
        <taxon>Sphingobacteriia</taxon>
        <taxon>Sphingobacteriales</taxon>
        <taxon>Sphingobacteriaceae</taxon>
        <taxon>Pedobacter</taxon>
    </lineage>
</organism>
<keyword evidence="1" id="KW-0472">Membrane</keyword>
<evidence type="ECO:0000256" key="1">
    <source>
        <dbReference type="SAM" id="Phobius"/>
    </source>
</evidence>
<dbReference type="RefSeq" id="WP_138723168.1">
    <property type="nucleotide sequence ID" value="NZ_SSHJ02000006.1"/>
</dbReference>
<dbReference type="Proteomes" id="UP001517247">
    <property type="component" value="Unassembled WGS sequence"/>
</dbReference>
<accession>A0ABW9J6B5</accession>
<proteinExistence type="predicted"/>
<reference evidence="2 3" key="1">
    <citation type="submission" date="2024-12" db="EMBL/GenBank/DDBJ databases">
        <authorList>
            <person name="Hu S."/>
        </authorList>
    </citation>
    <scope>NUCLEOTIDE SEQUENCE [LARGE SCALE GENOMIC DNA]</scope>
    <source>
        <strain evidence="2 3">THG-T11</strain>
    </source>
</reference>
<keyword evidence="1" id="KW-1133">Transmembrane helix</keyword>
<name>A0ABW9J6B5_9SPHI</name>
<keyword evidence="3" id="KW-1185">Reference proteome</keyword>